<dbReference type="Proteomes" id="UP001420932">
    <property type="component" value="Unassembled WGS sequence"/>
</dbReference>
<accession>A0AAP0JJW2</accession>
<evidence type="ECO:0000313" key="1">
    <source>
        <dbReference type="EMBL" id="KAK9135282.1"/>
    </source>
</evidence>
<organism evidence="1 2">
    <name type="scientific">Stephania yunnanensis</name>
    <dbReference type="NCBI Taxonomy" id="152371"/>
    <lineage>
        <taxon>Eukaryota</taxon>
        <taxon>Viridiplantae</taxon>
        <taxon>Streptophyta</taxon>
        <taxon>Embryophyta</taxon>
        <taxon>Tracheophyta</taxon>
        <taxon>Spermatophyta</taxon>
        <taxon>Magnoliopsida</taxon>
        <taxon>Ranunculales</taxon>
        <taxon>Menispermaceae</taxon>
        <taxon>Menispermoideae</taxon>
        <taxon>Cissampelideae</taxon>
        <taxon>Stephania</taxon>
    </lineage>
</organism>
<gene>
    <name evidence="1" type="ORF">Syun_014612</name>
</gene>
<comment type="caution">
    <text evidence="1">The sequence shown here is derived from an EMBL/GenBank/DDBJ whole genome shotgun (WGS) entry which is preliminary data.</text>
</comment>
<protein>
    <submittedName>
        <fullName evidence="1">Uncharacterized protein</fullName>
    </submittedName>
</protein>
<evidence type="ECO:0000313" key="2">
    <source>
        <dbReference type="Proteomes" id="UP001420932"/>
    </source>
</evidence>
<dbReference type="EMBL" id="JBBNAF010000006">
    <property type="protein sequence ID" value="KAK9135282.1"/>
    <property type="molecule type" value="Genomic_DNA"/>
</dbReference>
<keyword evidence="2" id="KW-1185">Reference proteome</keyword>
<sequence length="67" mass="7939">MKNKVQTEKHASHDYHAPILIMSYLSHMALHSFYDIFPSLKANKTHILRAFYQKIIAFIQKRISRPI</sequence>
<dbReference type="AlphaFoldDB" id="A0AAP0JJW2"/>
<proteinExistence type="predicted"/>
<name>A0AAP0JJW2_9MAGN</name>
<reference evidence="1 2" key="1">
    <citation type="submission" date="2024-01" db="EMBL/GenBank/DDBJ databases">
        <title>Genome assemblies of Stephania.</title>
        <authorList>
            <person name="Yang L."/>
        </authorList>
    </citation>
    <scope>NUCLEOTIDE SEQUENCE [LARGE SCALE GENOMIC DNA]</scope>
    <source>
        <strain evidence="1">YNDBR</strain>
        <tissue evidence="1">Leaf</tissue>
    </source>
</reference>